<reference evidence="1 2" key="1">
    <citation type="submission" date="2018-11" db="EMBL/GenBank/DDBJ databases">
        <title>Species Designations Belie Phenotypic and Genotypic Heterogeneity in Oral Streptococci.</title>
        <authorList>
            <person name="Velsko I."/>
        </authorList>
    </citation>
    <scope>NUCLEOTIDE SEQUENCE [LARGE SCALE GENOMIC DNA]</scope>
    <source>
        <strain evidence="1 2">BCC10</strain>
    </source>
</reference>
<sequence>MQLTQLLEAKYGDIRLDIIISSRVARKGIEEHVHIQESEYKRSFTTSLKTSEVSYRSGTDVQFQLKKATESQRLILADFASNIRRMYLRGLPVFRDQRAVLRNLFEDSYVFSLLTLSSDSRIRFLLAQNDVSEALMEYYTSQAIKSN</sequence>
<evidence type="ECO:0000313" key="1">
    <source>
        <dbReference type="EMBL" id="RSJ71612.1"/>
    </source>
</evidence>
<dbReference type="EMBL" id="RJPK01000001">
    <property type="protein sequence ID" value="RSJ71612.1"/>
    <property type="molecule type" value="Genomic_DNA"/>
</dbReference>
<gene>
    <name evidence="1" type="ORF">D8801_01675</name>
</gene>
<proteinExistence type="predicted"/>
<dbReference type="AlphaFoldDB" id="A0A428G993"/>
<comment type="caution">
    <text evidence="1">The sequence shown here is derived from an EMBL/GenBank/DDBJ whole genome shotgun (WGS) entry which is preliminary data.</text>
</comment>
<accession>A0A428G993</accession>
<organism evidence="1 2">
    <name type="scientific">Streptococcus oralis</name>
    <dbReference type="NCBI Taxonomy" id="1303"/>
    <lineage>
        <taxon>Bacteria</taxon>
        <taxon>Bacillati</taxon>
        <taxon>Bacillota</taxon>
        <taxon>Bacilli</taxon>
        <taxon>Lactobacillales</taxon>
        <taxon>Streptococcaceae</taxon>
        <taxon>Streptococcus</taxon>
    </lineage>
</organism>
<protein>
    <submittedName>
        <fullName evidence="1">Uncharacterized protein</fullName>
    </submittedName>
</protein>
<evidence type="ECO:0000313" key="2">
    <source>
        <dbReference type="Proteomes" id="UP000281558"/>
    </source>
</evidence>
<dbReference type="Proteomes" id="UP000281558">
    <property type="component" value="Unassembled WGS sequence"/>
</dbReference>
<name>A0A428G993_STROR</name>